<evidence type="ECO:0000313" key="3">
    <source>
        <dbReference type="EMBL" id="PKY03799.1"/>
    </source>
</evidence>
<evidence type="ECO:0000256" key="2">
    <source>
        <dbReference type="SAM" id="SignalP"/>
    </source>
</evidence>
<sequence>MAMVLLTFVAIPTSQSHEFYGVPTQGNLLFPDHNPPYIGSKSVIINNHSTRPTDAKPRQTKTMAPDLSLPPTCPALCRYGQYSWDEASFALYTLVDLPAEDLDSLLTTLNKEWLENDNPKPIVRAPKVHNIAGRSLKDVVQAHVDLDKEITPVSGGEAEGNAGWYPPAFIVVTTRDWADKGLLFVFMDDTDDDEGNKEDPEVRQMDKFFFGLDDAPLLLSSFIFQDLAFVDAKEQYGLE</sequence>
<feature type="signal peptide" evidence="2">
    <location>
        <begin position="1"/>
        <end position="16"/>
    </location>
</feature>
<dbReference type="Proteomes" id="UP000234254">
    <property type="component" value="Unassembled WGS sequence"/>
</dbReference>
<protein>
    <submittedName>
        <fullName evidence="3">Uncharacterized protein</fullName>
    </submittedName>
</protein>
<dbReference type="VEuPathDB" id="FungiDB:P168DRAFT_305124"/>
<comment type="caution">
    <text evidence="3">The sequence shown here is derived from an EMBL/GenBank/DDBJ whole genome shotgun (WGS) entry which is preliminary data.</text>
</comment>
<name>A0A2I1D1P9_ASPC2</name>
<gene>
    <name evidence="3" type="ORF">P168DRAFT_305124</name>
</gene>
<proteinExistence type="predicted"/>
<accession>A0A2I1D1P9</accession>
<keyword evidence="4" id="KW-1185">Reference proteome</keyword>
<dbReference type="RefSeq" id="XP_024692393.1">
    <property type="nucleotide sequence ID" value="XM_024838901.1"/>
</dbReference>
<keyword evidence="2" id="KW-0732">Signal</keyword>
<feature type="chain" id="PRO_5014169527" evidence="2">
    <location>
        <begin position="17"/>
        <end position="239"/>
    </location>
</feature>
<dbReference type="EMBL" id="MSFM01000007">
    <property type="protein sequence ID" value="PKY03799.1"/>
    <property type="molecule type" value="Genomic_DNA"/>
</dbReference>
<dbReference type="OrthoDB" id="538223at2759"/>
<reference evidence="3" key="1">
    <citation type="submission" date="2016-12" db="EMBL/GenBank/DDBJ databases">
        <title>The genomes of Aspergillus section Nigri reveals drivers in fungal speciation.</title>
        <authorList>
            <consortium name="DOE Joint Genome Institute"/>
            <person name="Vesth T.C."/>
            <person name="Nybo J."/>
            <person name="Theobald S."/>
            <person name="Brandl J."/>
            <person name="Frisvad J.C."/>
            <person name="Nielsen K.F."/>
            <person name="Lyhne E.K."/>
            <person name="Kogle M.E."/>
            <person name="Kuo A."/>
            <person name="Riley R."/>
            <person name="Clum A."/>
            <person name="Nolan M."/>
            <person name="Lipzen A."/>
            <person name="Salamov A."/>
            <person name="Henrissat B."/>
            <person name="Wiebenga A."/>
            <person name="De vries R.P."/>
            <person name="Grigoriev I.V."/>
            <person name="Mortensen U.H."/>
            <person name="Andersen M.R."/>
            <person name="Baker S.E."/>
        </authorList>
    </citation>
    <scope>NUCLEOTIDE SEQUENCE</scope>
    <source>
        <strain evidence="3">IBT 28561</strain>
    </source>
</reference>
<feature type="region of interest" description="Disordered" evidence="1">
    <location>
        <begin position="48"/>
        <end position="67"/>
    </location>
</feature>
<evidence type="ECO:0000313" key="4">
    <source>
        <dbReference type="Proteomes" id="UP000234254"/>
    </source>
</evidence>
<organism evidence="3 4">
    <name type="scientific">Aspergillus campestris (strain IBT 28561)</name>
    <dbReference type="NCBI Taxonomy" id="1392248"/>
    <lineage>
        <taxon>Eukaryota</taxon>
        <taxon>Fungi</taxon>
        <taxon>Dikarya</taxon>
        <taxon>Ascomycota</taxon>
        <taxon>Pezizomycotina</taxon>
        <taxon>Eurotiomycetes</taxon>
        <taxon>Eurotiomycetidae</taxon>
        <taxon>Eurotiales</taxon>
        <taxon>Aspergillaceae</taxon>
        <taxon>Aspergillus</taxon>
        <taxon>Aspergillus subgen. Circumdati</taxon>
    </lineage>
</organism>
<evidence type="ECO:0000256" key="1">
    <source>
        <dbReference type="SAM" id="MobiDB-lite"/>
    </source>
</evidence>
<dbReference type="GeneID" id="36546425"/>
<dbReference type="AlphaFoldDB" id="A0A2I1D1P9"/>